<dbReference type="PANTHER" id="PTHR14791">
    <property type="entry name" value="BOMB/KIRA PROTEINS"/>
    <property type="match status" value="1"/>
</dbReference>
<dbReference type="PANTHER" id="PTHR14791:SF42">
    <property type="entry name" value="F16L1.2 PROTEIN"/>
    <property type="match status" value="1"/>
</dbReference>
<organism evidence="1 2">
    <name type="scientific">Carnegiea gigantea</name>
    <dbReference type="NCBI Taxonomy" id="171969"/>
    <lineage>
        <taxon>Eukaryota</taxon>
        <taxon>Viridiplantae</taxon>
        <taxon>Streptophyta</taxon>
        <taxon>Embryophyta</taxon>
        <taxon>Tracheophyta</taxon>
        <taxon>Spermatophyta</taxon>
        <taxon>Magnoliopsida</taxon>
        <taxon>eudicotyledons</taxon>
        <taxon>Gunneridae</taxon>
        <taxon>Pentapetalae</taxon>
        <taxon>Caryophyllales</taxon>
        <taxon>Cactineae</taxon>
        <taxon>Cactaceae</taxon>
        <taxon>Cactoideae</taxon>
        <taxon>Echinocereeae</taxon>
        <taxon>Carnegiea</taxon>
    </lineage>
</organism>
<dbReference type="AlphaFoldDB" id="A0A9Q1JZA8"/>
<dbReference type="OrthoDB" id="1424894at2759"/>
<proteinExistence type="predicted"/>
<comment type="caution">
    <text evidence="1">The sequence shown here is derived from an EMBL/GenBank/DDBJ whole genome shotgun (WGS) entry which is preliminary data.</text>
</comment>
<evidence type="ECO:0000313" key="1">
    <source>
        <dbReference type="EMBL" id="KAJ8433762.1"/>
    </source>
</evidence>
<protein>
    <submittedName>
        <fullName evidence="1">Uncharacterized protein</fullName>
    </submittedName>
</protein>
<dbReference type="EMBL" id="JAKOGI010000517">
    <property type="protein sequence ID" value="KAJ8433762.1"/>
    <property type="molecule type" value="Genomic_DNA"/>
</dbReference>
<name>A0A9Q1JZA8_9CARY</name>
<dbReference type="Proteomes" id="UP001153076">
    <property type="component" value="Unassembled WGS sequence"/>
</dbReference>
<gene>
    <name evidence="1" type="ORF">Cgig2_025925</name>
</gene>
<accession>A0A9Q1JZA8</accession>
<evidence type="ECO:0000313" key="2">
    <source>
        <dbReference type="Proteomes" id="UP001153076"/>
    </source>
</evidence>
<sequence>MFACSHSRPTPSSVPPLFKHQFCTPHSHELQFTSAEREKEREAMVSFQTLFPKLNKKKMILDHDHDHDESQTIISDSKKRKWSDFEAEVDHEPWKNSKGSSPQDSYMSLDLELNLPCHRSYNSNNSSSPTSDRTTNPMTTMMKNPPSDLLMSLSSVTQQTSYNFEEADEDVEMVAAACMKCHMLVMLCKSSPTCPNCKFVHTPYQTPSDLFKPRLSLSC</sequence>
<dbReference type="InterPro" id="IPR051105">
    <property type="entry name" value="WWC/KIBRA_Hippo_Reg"/>
</dbReference>
<keyword evidence="2" id="KW-1185">Reference proteome</keyword>
<reference evidence="1" key="1">
    <citation type="submission" date="2022-04" db="EMBL/GenBank/DDBJ databases">
        <title>Carnegiea gigantea Genome sequencing and assembly v2.</title>
        <authorList>
            <person name="Copetti D."/>
            <person name="Sanderson M.J."/>
            <person name="Burquez A."/>
            <person name="Wojciechowski M.F."/>
        </authorList>
    </citation>
    <scope>NUCLEOTIDE SEQUENCE</scope>
    <source>
        <strain evidence="1">SGP5-SGP5p</strain>
        <tissue evidence="1">Aerial part</tissue>
    </source>
</reference>